<dbReference type="Gene3D" id="3.40.50.150">
    <property type="entry name" value="Vaccinia Virus protein VP39"/>
    <property type="match status" value="1"/>
</dbReference>
<accession>A0A248TP24</accession>
<dbReference type="InterPro" id="IPR013216">
    <property type="entry name" value="Methyltransf_11"/>
</dbReference>
<dbReference type="SUPFAM" id="SSF53335">
    <property type="entry name" value="S-adenosyl-L-methionine-dependent methyltransferases"/>
    <property type="match status" value="1"/>
</dbReference>
<keyword evidence="3" id="KW-1185">Reference proteome</keyword>
<keyword evidence="2" id="KW-0808">Transferase</keyword>
<dbReference type="GO" id="GO:0032259">
    <property type="term" value="P:methylation"/>
    <property type="evidence" value="ECO:0007669"/>
    <property type="project" value="UniProtKB-KW"/>
</dbReference>
<keyword evidence="2" id="KW-0489">Methyltransferase</keyword>
<evidence type="ECO:0000313" key="3">
    <source>
        <dbReference type="Proteomes" id="UP000215137"/>
    </source>
</evidence>
<dbReference type="EMBL" id="CP022983">
    <property type="protein sequence ID" value="ASV69973.1"/>
    <property type="molecule type" value="Genomic_DNA"/>
</dbReference>
<dbReference type="Pfam" id="PF08241">
    <property type="entry name" value="Methyltransf_11"/>
    <property type="match status" value="1"/>
</dbReference>
<dbReference type="CDD" id="cd02440">
    <property type="entry name" value="AdoMet_MTases"/>
    <property type="match status" value="1"/>
</dbReference>
<dbReference type="InterPro" id="IPR050508">
    <property type="entry name" value="Methyltransf_Superfamily"/>
</dbReference>
<evidence type="ECO:0000259" key="1">
    <source>
        <dbReference type="Pfam" id="PF08241"/>
    </source>
</evidence>
<reference evidence="2 3" key="1">
    <citation type="submission" date="2017-08" db="EMBL/GenBank/DDBJ databases">
        <title>Complete Genome Sequence of Bacillus kochii Oregon-R-modENCODE STRAIN BDGP4, isolated from Drosophila melanogaster gut.</title>
        <authorList>
            <person name="Wan K.H."/>
            <person name="Yu C."/>
            <person name="Park S."/>
            <person name="Hammonds A.S."/>
            <person name="Booth B.W."/>
            <person name="Celniker S.E."/>
        </authorList>
    </citation>
    <scope>NUCLEOTIDE SEQUENCE [LARGE SCALE GENOMIC DNA]</scope>
    <source>
        <strain evidence="2 3">BDGP4</strain>
    </source>
</reference>
<organism evidence="2 3">
    <name type="scientific">Cytobacillus kochii</name>
    <dbReference type="NCBI Taxonomy" id="859143"/>
    <lineage>
        <taxon>Bacteria</taxon>
        <taxon>Bacillati</taxon>
        <taxon>Bacillota</taxon>
        <taxon>Bacilli</taxon>
        <taxon>Bacillales</taxon>
        <taxon>Bacillaceae</taxon>
        <taxon>Cytobacillus</taxon>
    </lineage>
</organism>
<dbReference type="AlphaFoldDB" id="A0A248TP24"/>
<gene>
    <name evidence="2" type="ORF">CKF48_07155</name>
</gene>
<dbReference type="KEGG" id="bko:CKF48_07155"/>
<sequence>MNEELDAMSEILDVGCGTGQTAAFLAAQSGANVTGVDINPIMVEKATHRMKEAKLPVRIFQGSIEALPLEDEKFDLIMCESVLTFVNQPKALKEIFRLLKKGGRFISNEFTANVSLPPWIADEINRFYGINSVLTEAKWQRLFEGAGFTNIRVSGQNQSMLQYNPNPDFLYSKHIEPELYTVMNEHFNLLLKYNELLGYRIFACGK</sequence>
<dbReference type="OrthoDB" id="43862at2"/>
<protein>
    <submittedName>
        <fullName evidence="2">SAM-dependent methyltransferase</fullName>
    </submittedName>
</protein>
<proteinExistence type="predicted"/>
<name>A0A248TP24_9BACI</name>
<dbReference type="PANTHER" id="PTHR42912">
    <property type="entry name" value="METHYLTRANSFERASE"/>
    <property type="match status" value="1"/>
</dbReference>
<dbReference type="Proteomes" id="UP000215137">
    <property type="component" value="Chromosome"/>
</dbReference>
<dbReference type="GO" id="GO:0008757">
    <property type="term" value="F:S-adenosylmethionine-dependent methyltransferase activity"/>
    <property type="evidence" value="ECO:0007669"/>
    <property type="project" value="InterPro"/>
</dbReference>
<evidence type="ECO:0000313" key="2">
    <source>
        <dbReference type="EMBL" id="ASV69973.1"/>
    </source>
</evidence>
<dbReference type="InterPro" id="IPR029063">
    <property type="entry name" value="SAM-dependent_MTases_sf"/>
</dbReference>
<feature type="domain" description="Methyltransferase type 11" evidence="1">
    <location>
        <begin position="12"/>
        <end position="106"/>
    </location>
</feature>